<dbReference type="RefSeq" id="WP_123264958.1">
    <property type="nucleotide sequence ID" value="NZ_RJUG01000002.1"/>
</dbReference>
<reference evidence="3" key="1">
    <citation type="submission" date="2018-11" db="EMBL/GenBank/DDBJ databases">
        <title>Proposal to divide the Flavobacteriaceae and reorganize its genera based on Amino Acid Identity values calculated from whole genome sequences.</title>
        <authorList>
            <person name="Nicholson A.C."/>
            <person name="Gulvik C.A."/>
            <person name="Whitney A.M."/>
            <person name="Humrighouse B.W."/>
            <person name="Bell M."/>
            <person name="Holmes B."/>
            <person name="Steigerwalt A."/>
            <person name="Villarma A."/>
            <person name="Sheth M."/>
            <person name="Batra D."/>
            <person name="Pryor J."/>
            <person name="Bernardet J.-F."/>
            <person name="Hugo C."/>
            <person name="Kampfer P."/>
            <person name="Newman J."/>
            <person name="Mcquiston J.R."/>
        </authorList>
    </citation>
    <scope>NUCLEOTIDE SEQUENCE [LARGE SCALE GENOMIC DNA]</scope>
    <source>
        <strain evidence="3">H3056</strain>
    </source>
</reference>
<dbReference type="PANTHER" id="PTHR33169">
    <property type="entry name" value="PADR-FAMILY TRANSCRIPTIONAL REGULATOR"/>
    <property type="match status" value="1"/>
</dbReference>
<dbReference type="InterPro" id="IPR036390">
    <property type="entry name" value="WH_DNA-bd_sf"/>
</dbReference>
<feature type="domain" description="Transcription regulator PadR N-terminal" evidence="1">
    <location>
        <begin position="19"/>
        <end position="89"/>
    </location>
</feature>
<dbReference type="EMBL" id="RJUG01000002">
    <property type="protein sequence ID" value="ROI09702.1"/>
    <property type="molecule type" value="Genomic_DNA"/>
</dbReference>
<gene>
    <name evidence="2" type="ORF">EGI11_02785</name>
</gene>
<organism evidence="2 3">
    <name type="scientific">Kaistella daneshvariae</name>
    <dbReference type="NCBI Taxonomy" id="2487074"/>
    <lineage>
        <taxon>Bacteria</taxon>
        <taxon>Pseudomonadati</taxon>
        <taxon>Bacteroidota</taxon>
        <taxon>Flavobacteriia</taxon>
        <taxon>Flavobacteriales</taxon>
        <taxon>Weeksellaceae</taxon>
        <taxon>Chryseobacterium group</taxon>
        <taxon>Kaistella</taxon>
    </lineage>
</organism>
<proteinExistence type="predicted"/>
<dbReference type="PANTHER" id="PTHR33169:SF14">
    <property type="entry name" value="TRANSCRIPTIONAL REGULATOR RV3488"/>
    <property type="match status" value="1"/>
</dbReference>
<dbReference type="Gene3D" id="1.10.10.10">
    <property type="entry name" value="Winged helix-like DNA-binding domain superfamily/Winged helix DNA-binding domain"/>
    <property type="match status" value="1"/>
</dbReference>
<protein>
    <submittedName>
        <fullName evidence="2">PadR family transcriptional regulator</fullName>
    </submittedName>
</protein>
<dbReference type="Proteomes" id="UP000270224">
    <property type="component" value="Unassembled WGS sequence"/>
</dbReference>
<evidence type="ECO:0000313" key="2">
    <source>
        <dbReference type="EMBL" id="ROI09702.1"/>
    </source>
</evidence>
<sequence length="123" mass="14158">MNTENTKAQMRKGILEFCILSLINDREMYVSDLIEELKNGKLDVVEGTLYPLLTRLKNGEFLSYRWEESTGGPPRKYYQMTEKGSLFLAELQNTWNELTESVDQITKNNNPANDAQSTFQPNS</sequence>
<comment type="caution">
    <text evidence="2">The sequence shown here is derived from an EMBL/GenBank/DDBJ whole genome shotgun (WGS) entry which is preliminary data.</text>
</comment>
<evidence type="ECO:0000259" key="1">
    <source>
        <dbReference type="Pfam" id="PF03551"/>
    </source>
</evidence>
<dbReference type="OrthoDB" id="9791785at2"/>
<reference evidence="3" key="2">
    <citation type="submission" date="2018-11" db="EMBL/GenBank/DDBJ databases">
        <title>Proposal to divide the Flavobacteriaceae and reorganize its genera based on Amino Acid Identity values calculated from whole genome sequences.</title>
        <authorList>
            <person name="Nicholson A.C."/>
            <person name="Gulvik C.A."/>
            <person name="Whitney A.M."/>
            <person name="Humrighouse B.W."/>
            <person name="Bell M."/>
            <person name="Holmens B."/>
            <person name="Steigerwalt A."/>
            <person name="Villarma A."/>
            <person name="Sheth M."/>
            <person name="Batra D."/>
            <person name="Pryor J."/>
            <person name="Bernardet J.-F."/>
            <person name="Hugo C."/>
            <person name="Kampfer P."/>
            <person name="Newman J."/>
            <person name="Mcquiston J.R."/>
        </authorList>
    </citation>
    <scope>NUCLEOTIDE SEQUENCE [LARGE SCALE GENOMIC DNA]</scope>
    <source>
        <strain evidence="3">H3056</strain>
    </source>
</reference>
<evidence type="ECO:0000313" key="3">
    <source>
        <dbReference type="Proteomes" id="UP000270224"/>
    </source>
</evidence>
<dbReference type="Pfam" id="PF03551">
    <property type="entry name" value="PadR"/>
    <property type="match status" value="1"/>
</dbReference>
<dbReference type="SUPFAM" id="SSF46785">
    <property type="entry name" value="Winged helix' DNA-binding domain"/>
    <property type="match status" value="1"/>
</dbReference>
<dbReference type="InterPro" id="IPR036388">
    <property type="entry name" value="WH-like_DNA-bd_sf"/>
</dbReference>
<name>A0A3N0WXE3_9FLAO</name>
<dbReference type="InterPro" id="IPR005149">
    <property type="entry name" value="Tscrpt_reg_PadR_N"/>
</dbReference>
<accession>A0A3N0WXE3</accession>
<dbReference type="AlphaFoldDB" id="A0A3N0WXE3"/>
<dbReference type="InterPro" id="IPR052509">
    <property type="entry name" value="Metal_resp_DNA-bind_regulator"/>
</dbReference>